<dbReference type="Gene3D" id="3.30.9.10">
    <property type="entry name" value="D-Amino Acid Oxidase, subunit A, domain 2"/>
    <property type="match status" value="2"/>
</dbReference>
<comment type="caution">
    <text evidence="6">The sequence shown here is derived from an EMBL/GenBank/DDBJ whole genome shotgun (WGS) entry which is preliminary data.</text>
</comment>
<dbReference type="InterPro" id="IPR006076">
    <property type="entry name" value="FAD-dep_OxRdtase"/>
</dbReference>
<dbReference type="EMBL" id="ANPE02000007">
    <property type="protein sequence ID" value="EMY36238.1"/>
    <property type="molecule type" value="Genomic_DNA"/>
</dbReference>
<comment type="cofactor">
    <cofactor evidence="1">
        <name>FAD</name>
        <dbReference type="ChEBI" id="CHEBI:57692"/>
    </cofactor>
</comment>
<dbReference type="PANTHER" id="PTHR10961">
    <property type="entry name" value="PEROXISOMAL SARCOSINE OXIDASE"/>
    <property type="match status" value="1"/>
</dbReference>
<keyword evidence="2" id="KW-0285">Flavoprotein</keyword>
<dbReference type="GO" id="GO:0008115">
    <property type="term" value="F:sarcosine oxidase activity"/>
    <property type="evidence" value="ECO:0007669"/>
    <property type="project" value="TreeGrafter"/>
</dbReference>
<evidence type="ECO:0000256" key="2">
    <source>
        <dbReference type="ARBA" id="ARBA00022630"/>
    </source>
</evidence>
<sequence>MTRVAERARDLWYELGDSTDQVLLRQTGGLMVGPPDGHIVSGTLAAASISGSKVEVIEHDNLIRRYPTYAGFGPEDVGVWDPAAGITYPEKGVRSAIQAAQALGATVLTDSRVTDISFDNDGAIISIGDTVYRAQQVVLTAGPWMPHFVQRQLVARRTPMFWFEGADTDDTEPDGEFDLSSFPVFIRELPGGKTLWGHGARKAEGDNYGVKIGMEDLGYNFSDADADDVDRYIHPVADYGELSELVSKAFLVAGPRSRQGLR</sequence>
<dbReference type="Pfam" id="PF01266">
    <property type="entry name" value="DAO"/>
    <property type="match status" value="1"/>
</dbReference>
<organism evidence="6 7">
    <name type="scientific">Arthrobacter crystallopoietes BAB-32</name>
    <dbReference type="NCBI Taxonomy" id="1246476"/>
    <lineage>
        <taxon>Bacteria</taxon>
        <taxon>Bacillati</taxon>
        <taxon>Actinomycetota</taxon>
        <taxon>Actinomycetes</taxon>
        <taxon>Micrococcales</taxon>
        <taxon>Micrococcaceae</taxon>
        <taxon>Crystallibacter</taxon>
    </lineage>
</organism>
<evidence type="ECO:0000256" key="4">
    <source>
        <dbReference type="ARBA" id="ARBA00023002"/>
    </source>
</evidence>
<evidence type="ECO:0000259" key="5">
    <source>
        <dbReference type="Pfam" id="PF01266"/>
    </source>
</evidence>
<dbReference type="AlphaFoldDB" id="N1VD66"/>
<dbReference type="InterPro" id="IPR036188">
    <property type="entry name" value="FAD/NAD-bd_sf"/>
</dbReference>
<dbReference type="PANTHER" id="PTHR10961:SF7">
    <property type="entry name" value="FAD DEPENDENT OXIDOREDUCTASE DOMAIN-CONTAINING PROTEIN"/>
    <property type="match status" value="1"/>
</dbReference>
<keyword evidence="7" id="KW-1185">Reference proteome</keyword>
<dbReference type="Proteomes" id="UP000010729">
    <property type="component" value="Unassembled WGS sequence"/>
</dbReference>
<dbReference type="SUPFAM" id="SSF51905">
    <property type="entry name" value="FAD/NAD(P)-binding domain"/>
    <property type="match status" value="1"/>
</dbReference>
<name>N1VD66_9MICC</name>
<proteinExistence type="predicted"/>
<evidence type="ECO:0000256" key="1">
    <source>
        <dbReference type="ARBA" id="ARBA00001974"/>
    </source>
</evidence>
<evidence type="ECO:0000256" key="3">
    <source>
        <dbReference type="ARBA" id="ARBA00022827"/>
    </source>
</evidence>
<dbReference type="GO" id="GO:0050660">
    <property type="term" value="F:flavin adenine dinucleotide binding"/>
    <property type="evidence" value="ECO:0007669"/>
    <property type="project" value="InterPro"/>
</dbReference>
<keyword evidence="4" id="KW-0560">Oxidoreductase</keyword>
<protein>
    <submittedName>
        <fullName evidence="6">N-methyltryptophan oxidase</fullName>
    </submittedName>
</protein>
<dbReference type="InterPro" id="IPR045170">
    <property type="entry name" value="MTOX"/>
</dbReference>
<evidence type="ECO:0000313" key="6">
    <source>
        <dbReference type="EMBL" id="EMY36238.1"/>
    </source>
</evidence>
<gene>
    <name evidence="6" type="primary">solA</name>
    <name evidence="6" type="ORF">D477_000170</name>
</gene>
<feature type="domain" description="FAD dependent oxidoreductase" evidence="5">
    <location>
        <begin position="2"/>
        <end position="217"/>
    </location>
</feature>
<evidence type="ECO:0000313" key="7">
    <source>
        <dbReference type="Proteomes" id="UP000010729"/>
    </source>
</evidence>
<accession>N1VD66</accession>
<reference evidence="6 7" key="1">
    <citation type="journal article" date="2013" name="Genome Announc.">
        <title>Draft Genome Sequence of Arthrobacter crystallopoietes Strain BAB-32, Revealing Genes for Bioremediation.</title>
        <authorList>
            <person name="Joshi M.N."/>
            <person name="Pandit A.S."/>
            <person name="Sharma A."/>
            <person name="Pandya R.V."/>
            <person name="Desai S.M."/>
            <person name="Saxena A.K."/>
            <person name="Bagatharia S.B."/>
        </authorList>
    </citation>
    <scope>NUCLEOTIDE SEQUENCE [LARGE SCALE GENOMIC DNA]</scope>
    <source>
        <strain evidence="6 7">BAB-32</strain>
    </source>
</reference>
<keyword evidence="3" id="KW-0274">FAD</keyword>